<name>A0ABY4RZD3_AQUTE</name>
<dbReference type="EMBL" id="CP097635">
    <property type="protein sequence ID" value="URI06278.1"/>
    <property type="molecule type" value="Genomic_DNA"/>
</dbReference>
<dbReference type="Proteomes" id="UP001056201">
    <property type="component" value="Chromosome 1"/>
</dbReference>
<evidence type="ECO:0000256" key="1">
    <source>
        <dbReference type="SAM" id="Phobius"/>
    </source>
</evidence>
<feature type="transmembrane region" description="Helical" evidence="1">
    <location>
        <begin position="124"/>
        <end position="142"/>
    </location>
</feature>
<keyword evidence="3" id="KW-1185">Reference proteome</keyword>
<evidence type="ECO:0000313" key="2">
    <source>
        <dbReference type="EMBL" id="URI06278.1"/>
    </source>
</evidence>
<evidence type="ECO:0000313" key="3">
    <source>
        <dbReference type="Proteomes" id="UP001056201"/>
    </source>
</evidence>
<organism evidence="2 3">
    <name type="scientific">Aquincola tertiaricarbonis</name>
    <dbReference type="NCBI Taxonomy" id="391953"/>
    <lineage>
        <taxon>Bacteria</taxon>
        <taxon>Pseudomonadati</taxon>
        <taxon>Pseudomonadota</taxon>
        <taxon>Betaproteobacteria</taxon>
        <taxon>Burkholderiales</taxon>
        <taxon>Sphaerotilaceae</taxon>
        <taxon>Aquincola</taxon>
    </lineage>
</organism>
<keyword evidence="1" id="KW-0812">Transmembrane</keyword>
<feature type="transmembrane region" description="Helical" evidence="1">
    <location>
        <begin position="174"/>
        <end position="194"/>
    </location>
</feature>
<protein>
    <submittedName>
        <fullName evidence="2">Uncharacterized protein</fullName>
    </submittedName>
</protein>
<feature type="transmembrane region" description="Helical" evidence="1">
    <location>
        <begin position="94"/>
        <end position="112"/>
    </location>
</feature>
<proteinExistence type="predicted"/>
<accession>A0ABY4RZD3</accession>
<gene>
    <name evidence="2" type="ORF">MW290_10125</name>
</gene>
<sequence length="204" mass="22969">MATWFKDEIDHMGDRLEKAIEKAGHEITAQRNLTRADLEGLICYAAKEFGHALDERIDKARHETSELITQKISQLREQLSEAASEQKRVAVRNASVAVVASMLVGLVSLYYKRYFHGGLELIDIFRSILLALASGYTAWLIFRRLQSYFLSAKFKRNAVVVGLKYLDVFRPKGALGHLIVLGVVIAAWVLLNYSEQIAALLYGL</sequence>
<keyword evidence="1" id="KW-1133">Transmembrane helix</keyword>
<reference evidence="2" key="1">
    <citation type="submission" date="2022-05" db="EMBL/GenBank/DDBJ databases">
        <title>An RpoN-dependent PEP-CTERM gene is involved in floc formation of an Aquincola tertiaricarbonis strain.</title>
        <authorList>
            <person name="Qiu D."/>
            <person name="Xia M."/>
        </authorList>
    </citation>
    <scope>NUCLEOTIDE SEQUENCE</scope>
    <source>
        <strain evidence="2">RN12</strain>
    </source>
</reference>
<keyword evidence="1" id="KW-0472">Membrane</keyword>